<keyword evidence="2" id="KW-0472">Membrane</keyword>
<evidence type="ECO:0000256" key="2">
    <source>
        <dbReference type="SAM" id="Phobius"/>
    </source>
</evidence>
<protein>
    <submittedName>
        <fullName evidence="3">Uncharacterized protein</fullName>
    </submittedName>
</protein>
<name>A0AAW2H036_9HYME</name>
<comment type="caution">
    <text evidence="3">The sequence shown here is derived from an EMBL/GenBank/DDBJ whole genome shotgun (WGS) entry which is preliminary data.</text>
</comment>
<dbReference type="Proteomes" id="UP001430953">
    <property type="component" value="Unassembled WGS sequence"/>
</dbReference>
<accession>A0AAW2H036</accession>
<evidence type="ECO:0000313" key="3">
    <source>
        <dbReference type="EMBL" id="KAL0132899.1"/>
    </source>
</evidence>
<keyword evidence="2" id="KW-1133">Transmembrane helix</keyword>
<gene>
    <name evidence="3" type="ORF">PUN28_000553</name>
</gene>
<feature type="compositionally biased region" description="Basic and acidic residues" evidence="1">
    <location>
        <begin position="65"/>
        <end position="74"/>
    </location>
</feature>
<dbReference type="AlphaFoldDB" id="A0AAW2H036"/>
<evidence type="ECO:0000256" key="1">
    <source>
        <dbReference type="SAM" id="MobiDB-lite"/>
    </source>
</evidence>
<keyword evidence="4" id="KW-1185">Reference proteome</keyword>
<keyword evidence="2" id="KW-0812">Transmembrane</keyword>
<proteinExistence type="predicted"/>
<feature type="region of interest" description="Disordered" evidence="1">
    <location>
        <begin position="1"/>
        <end position="38"/>
    </location>
</feature>
<organism evidence="3 4">
    <name type="scientific">Cardiocondyla obscurior</name>
    <dbReference type="NCBI Taxonomy" id="286306"/>
    <lineage>
        <taxon>Eukaryota</taxon>
        <taxon>Metazoa</taxon>
        <taxon>Ecdysozoa</taxon>
        <taxon>Arthropoda</taxon>
        <taxon>Hexapoda</taxon>
        <taxon>Insecta</taxon>
        <taxon>Pterygota</taxon>
        <taxon>Neoptera</taxon>
        <taxon>Endopterygota</taxon>
        <taxon>Hymenoptera</taxon>
        <taxon>Apocrita</taxon>
        <taxon>Aculeata</taxon>
        <taxon>Formicoidea</taxon>
        <taxon>Formicidae</taxon>
        <taxon>Myrmicinae</taxon>
        <taxon>Cardiocondyla</taxon>
    </lineage>
</organism>
<feature type="region of interest" description="Disordered" evidence="1">
    <location>
        <begin position="55"/>
        <end position="74"/>
    </location>
</feature>
<dbReference type="EMBL" id="JADYXP020000001">
    <property type="protein sequence ID" value="KAL0132899.1"/>
    <property type="molecule type" value="Genomic_DNA"/>
</dbReference>
<reference evidence="3 4" key="1">
    <citation type="submission" date="2023-03" db="EMBL/GenBank/DDBJ databases">
        <title>High recombination rates correlate with genetic variation in Cardiocondyla obscurior ants.</title>
        <authorList>
            <person name="Errbii M."/>
        </authorList>
    </citation>
    <scope>NUCLEOTIDE SEQUENCE [LARGE SCALE GENOMIC DNA]</scope>
    <source>
        <strain evidence="3">Alpha-2009</strain>
        <tissue evidence="3">Whole body</tissue>
    </source>
</reference>
<feature type="transmembrane region" description="Helical" evidence="2">
    <location>
        <begin position="81"/>
        <end position="98"/>
    </location>
</feature>
<sequence length="107" mass="12203">MSAPYNKTRKKTERAFITTTTTTTTTSPESSQVASRRRTRARDCLLAVLPALPVPQTPLCQGDESSSRNPDRPLRRRSMDFFFKPFVVTFIFSAVRYAKCFIRFSTS</sequence>
<evidence type="ECO:0000313" key="4">
    <source>
        <dbReference type="Proteomes" id="UP001430953"/>
    </source>
</evidence>